<reference evidence="2" key="2">
    <citation type="submission" date="2015-01" db="EMBL/GenBank/DDBJ databases">
        <title>Evolutionary Origins and Diversification of the Mycorrhizal Mutualists.</title>
        <authorList>
            <consortium name="DOE Joint Genome Institute"/>
            <consortium name="Mycorrhizal Genomics Consortium"/>
            <person name="Kohler A."/>
            <person name="Kuo A."/>
            <person name="Nagy L.G."/>
            <person name="Floudas D."/>
            <person name="Copeland A."/>
            <person name="Barry K.W."/>
            <person name="Cichocki N."/>
            <person name="Veneault-Fourrey C."/>
            <person name="LaButti K."/>
            <person name="Lindquist E.A."/>
            <person name="Lipzen A."/>
            <person name="Lundell T."/>
            <person name="Morin E."/>
            <person name="Murat C."/>
            <person name="Riley R."/>
            <person name="Ohm R."/>
            <person name="Sun H."/>
            <person name="Tunlid A."/>
            <person name="Henrissat B."/>
            <person name="Grigoriev I.V."/>
            <person name="Hibbett D.S."/>
            <person name="Martin F."/>
        </authorList>
    </citation>
    <scope>NUCLEOTIDE SEQUENCE [LARGE SCALE GENOMIC DNA]</scope>
    <source>
        <strain evidence="2">MUT 4182</strain>
    </source>
</reference>
<name>A0A0C3M3C6_9AGAM</name>
<accession>A0A0C3M3C6</accession>
<proteinExistence type="predicted"/>
<keyword evidence="2" id="KW-1185">Reference proteome</keyword>
<dbReference type="OrthoDB" id="6270916at2759"/>
<gene>
    <name evidence="1" type="ORF">M407DRAFT_184260</name>
</gene>
<organism evidence="1 2">
    <name type="scientific">Tulasnella calospora MUT 4182</name>
    <dbReference type="NCBI Taxonomy" id="1051891"/>
    <lineage>
        <taxon>Eukaryota</taxon>
        <taxon>Fungi</taxon>
        <taxon>Dikarya</taxon>
        <taxon>Basidiomycota</taxon>
        <taxon>Agaricomycotina</taxon>
        <taxon>Agaricomycetes</taxon>
        <taxon>Cantharellales</taxon>
        <taxon>Tulasnellaceae</taxon>
        <taxon>Tulasnella</taxon>
    </lineage>
</organism>
<dbReference type="AlphaFoldDB" id="A0A0C3M3C6"/>
<dbReference type="STRING" id="1051891.A0A0C3M3C6"/>
<dbReference type="EMBL" id="KN822998">
    <property type="protein sequence ID" value="KIO28187.1"/>
    <property type="molecule type" value="Genomic_DNA"/>
</dbReference>
<evidence type="ECO:0000313" key="1">
    <source>
        <dbReference type="EMBL" id="KIO28187.1"/>
    </source>
</evidence>
<evidence type="ECO:0000313" key="2">
    <source>
        <dbReference type="Proteomes" id="UP000054248"/>
    </source>
</evidence>
<sequence length="316" mass="35265">MHQNALPAGILDRMAVECAYYLCTPLRSEAYVEASFTVTMVAADLVLEATKVDPEVPRKYFIESNERIGKMPPTVRSWNALLLSALLSPNTTSTTNLFSNFRSFTPIYTNSLGFLLNFEVTNKSDSAALDLDQAFTAVKLWMMLSRRKSSKGTFNQGEDVVLNKGTDLGAEEAIQDNRDRTVWNELWPAFENVLAASAVEGSEELTPLTLAIWSSFAELVIFLHLLRSPIALETSAVHMTTLKILRNRIKNESASSKITRALKCVAEPPTALPLDLLVAQARTELLAGEKLAFAFEKRKMGNDRRPERRKEYRTVG</sequence>
<dbReference type="HOGENOM" id="CLU_880535_0_0_1"/>
<protein>
    <submittedName>
        <fullName evidence="1">Uncharacterized protein</fullName>
    </submittedName>
</protein>
<dbReference type="Proteomes" id="UP000054248">
    <property type="component" value="Unassembled WGS sequence"/>
</dbReference>
<reference evidence="1 2" key="1">
    <citation type="submission" date="2014-04" db="EMBL/GenBank/DDBJ databases">
        <authorList>
            <consortium name="DOE Joint Genome Institute"/>
            <person name="Kuo A."/>
            <person name="Girlanda M."/>
            <person name="Perotto S."/>
            <person name="Kohler A."/>
            <person name="Nagy L.G."/>
            <person name="Floudas D."/>
            <person name="Copeland A."/>
            <person name="Barry K.W."/>
            <person name="Cichocki N."/>
            <person name="Veneault-Fourrey C."/>
            <person name="LaButti K."/>
            <person name="Lindquist E.A."/>
            <person name="Lipzen A."/>
            <person name="Lundell T."/>
            <person name="Morin E."/>
            <person name="Murat C."/>
            <person name="Sun H."/>
            <person name="Tunlid A."/>
            <person name="Henrissat B."/>
            <person name="Grigoriev I.V."/>
            <person name="Hibbett D.S."/>
            <person name="Martin F."/>
            <person name="Nordberg H.P."/>
            <person name="Cantor M.N."/>
            <person name="Hua S.X."/>
        </authorList>
    </citation>
    <scope>NUCLEOTIDE SEQUENCE [LARGE SCALE GENOMIC DNA]</scope>
    <source>
        <strain evidence="1 2">MUT 4182</strain>
    </source>
</reference>